<keyword evidence="3" id="KW-1185">Reference proteome</keyword>
<dbReference type="RefSeq" id="WP_386144058.1">
    <property type="nucleotide sequence ID" value="NZ_JBHMCG010000081.1"/>
</dbReference>
<dbReference type="InterPro" id="IPR025668">
    <property type="entry name" value="Tnp_DDE_dom"/>
</dbReference>
<evidence type="ECO:0000313" key="3">
    <source>
        <dbReference type="Proteomes" id="UP001589710"/>
    </source>
</evidence>
<comment type="caution">
    <text evidence="2">The sequence shown here is derived from an EMBL/GenBank/DDBJ whole genome shotgun (WGS) entry which is preliminary data.</text>
</comment>
<dbReference type="Proteomes" id="UP001589710">
    <property type="component" value="Unassembled WGS sequence"/>
</dbReference>
<protein>
    <submittedName>
        <fullName evidence="2">Transposase</fullName>
    </submittedName>
</protein>
<sequence length="97" mass="11491">DAGYDSDKTRAVLNERGLHGRIAHKGEKAPIQASQRWHVERTHAWQNAFHRLARCYERRTTVIDAFFDLADTITTVRSLIRQAWTTHRWDERPNRRP</sequence>
<dbReference type="EMBL" id="JBHMCG010000081">
    <property type="protein sequence ID" value="MFB9574217.1"/>
    <property type="molecule type" value="Genomic_DNA"/>
</dbReference>
<feature type="non-terminal residue" evidence="2">
    <location>
        <position position="1"/>
    </location>
</feature>
<evidence type="ECO:0000313" key="2">
    <source>
        <dbReference type="EMBL" id="MFB9574217.1"/>
    </source>
</evidence>
<name>A0ABV5R8W5_9ACTN</name>
<dbReference type="PANTHER" id="PTHR30007">
    <property type="entry name" value="PHP DOMAIN PROTEIN"/>
    <property type="match status" value="1"/>
</dbReference>
<reference evidence="2 3" key="1">
    <citation type="submission" date="2024-09" db="EMBL/GenBank/DDBJ databases">
        <authorList>
            <person name="Sun Q."/>
            <person name="Mori K."/>
        </authorList>
    </citation>
    <scope>NUCLEOTIDE SEQUENCE [LARGE SCALE GENOMIC DNA]</scope>
    <source>
        <strain evidence="2 3">JCM 3331</strain>
    </source>
</reference>
<accession>A0ABV5R8W5</accession>
<proteinExistence type="predicted"/>
<dbReference type="Pfam" id="PF13586">
    <property type="entry name" value="DDE_Tnp_1_2"/>
    <property type="match status" value="1"/>
</dbReference>
<organism evidence="2 3">
    <name type="scientific">Streptomyces yanii</name>
    <dbReference type="NCBI Taxonomy" id="78510"/>
    <lineage>
        <taxon>Bacteria</taxon>
        <taxon>Bacillati</taxon>
        <taxon>Actinomycetota</taxon>
        <taxon>Actinomycetes</taxon>
        <taxon>Kitasatosporales</taxon>
        <taxon>Streptomycetaceae</taxon>
        <taxon>Streptomyces</taxon>
    </lineage>
</organism>
<evidence type="ECO:0000259" key="1">
    <source>
        <dbReference type="Pfam" id="PF13586"/>
    </source>
</evidence>
<feature type="domain" description="Transposase DDE" evidence="1">
    <location>
        <begin position="1"/>
        <end position="62"/>
    </location>
</feature>
<gene>
    <name evidence="2" type="ORF">ACFFTL_18385</name>
</gene>